<gene>
    <name evidence="2" type="ORF">F5147DRAFT_571310</name>
</gene>
<feature type="compositionally biased region" description="Polar residues" evidence="1">
    <location>
        <begin position="32"/>
        <end position="41"/>
    </location>
</feature>
<feature type="compositionally biased region" description="Polar residues" evidence="1">
    <location>
        <begin position="1"/>
        <end position="10"/>
    </location>
</feature>
<protein>
    <submittedName>
        <fullName evidence="2">Uncharacterized protein</fullName>
    </submittedName>
</protein>
<proteinExistence type="predicted"/>
<name>A0A9P7FDY5_9AGAM</name>
<keyword evidence="3" id="KW-1185">Reference proteome</keyword>
<dbReference type="AlphaFoldDB" id="A0A9P7FDY5"/>
<dbReference type="OrthoDB" id="2794314at2759"/>
<dbReference type="Proteomes" id="UP000823399">
    <property type="component" value="Unassembled WGS sequence"/>
</dbReference>
<feature type="region of interest" description="Disordered" evidence="1">
    <location>
        <begin position="1"/>
        <end position="41"/>
    </location>
</feature>
<reference evidence="2" key="1">
    <citation type="journal article" date="2020" name="New Phytol.">
        <title>Comparative genomics reveals dynamic genome evolution in host specialist ectomycorrhizal fungi.</title>
        <authorList>
            <person name="Lofgren L.A."/>
            <person name="Nguyen N.H."/>
            <person name="Vilgalys R."/>
            <person name="Ruytinx J."/>
            <person name="Liao H.L."/>
            <person name="Branco S."/>
            <person name="Kuo A."/>
            <person name="LaButti K."/>
            <person name="Lipzen A."/>
            <person name="Andreopoulos W."/>
            <person name="Pangilinan J."/>
            <person name="Riley R."/>
            <person name="Hundley H."/>
            <person name="Na H."/>
            <person name="Barry K."/>
            <person name="Grigoriev I.V."/>
            <person name="Stajich J.E."/>
            <person name="Kennedy P.G."/>
        </authorList>
    </citation>
    <scope>NUCLEOTIDE SEQUENCE</scope>
    <source>
        <strain evidence="2">FC423</strain>
    </source>
</reference>
<sequence length="112" mass="12624">MQTRQGTKNLNRGIKECVQRRGVSTEGPNAKGAQQTLSGSISKYTPEAHRALIVMRCTVNRHPFRSVADPLYIEEVKLLRPDVIVPSPHTVSCDINEIYREGSKNVKEYFLV</sequence>
<organism evidence="2 3">
    <name type="scientific">Suillus discolor</name>
    <dbReference type="NCBI Taxonomy" id="1912936"/>
    <lineage>
        <taxon>Eukaryota</taxon>
        <taxon>Fungi</taxon>
        <taxon>Dikarya</taxon>
        <taxon>Basidiomycota</taxon>
        <taxon>Agaricomycotina</taxon>
        <taxon>Agaricomycetes</taxon>
        <taxon>Agaricomycetidae</taxon>
        <taxon>Boletales</taxon>
        <taxon>Suillineae</taxon>
        <taxon>Suillaceae</taxon>
        <taxon>Suillus</taxon>
    </lineage>
</organism>
<dbReference type="GeneID" id="64693298"/>
<comment type="caution">
    <text evidence="2">The sequence shown here is derived from an EMBL/GenBank/DDBJ whole genome shotgun (WGS) entry which is preliminary data.</text>
</comment>
<accession>A0A9P7FDY5</accession>
<dbReference type="RefSeq" id="XP_041296010.1">
    <property type="nucleotide sequence ID" value="XM_041431039.1"/>
</dbReference>
<dbReference type="EMBL" id="JABBWM010000012">
    <property type="protein sequence ID" value="KAG2113623.1"/>
    <property type="molecule type" value="Genomic_DNA"/>
</dbReference>
<evidence type="ECO:0000313" key="2">
    <source>
        <dbReference type="EMBL" id="KAG2113623.1"/>
    </source>
</evidence>
<evidence type="ECO:0000256" key="1">
    <source>
        <dbReference type="SAM" id="MobiDB-lite"/>
    </source>
</evidence>
<evidence type="ECO:0000313" key="3">
    <source>
        <dbReference type="Proteomes" id="UP000823399"/>
    </source>
</evidence>